<reference evidence="2 5" key="2">
    <citation type="submission" date="2020-01" db="EMBL/GenBank/DDBJ databases">
        <title>Insect and environment-associated Actinomycetes.</title>
        <authorList>
            <person name="Currrie C."/>
            <person name="Chevrette M."/>
            <person name="Carlson C."/>
            <person name="Stubbendieck R."/>
            <person name="Wendt-Pienkowski E."/>
        </authorList>
    </citation>
    <scope>NUCLEOTIDE SEQUENCE [LARGE SCALE GENOMIC DNA]</scope>
    <source>
        <strain evidence="2 5">SID8386</strain>
    </source>
</reference>
<evidence type="ECO:0008006" key="6">
    <source>
        <dbReference type="Google" id="ProtNLM"/>
    </source>
</evidence>
<dbReference type="EMBL" id="FOWC01000006">
    <property type="protein sequence ID" value="SFP62129.1"/>
    <property type="molecule type" value="Genomic_DNA"/>
</dbReference>
<reference evidence="3 4" key="1">
    <citation type="submission" date="2016-10" db="EMBL/GenBank/DDBJ databases">
        <authorList>
            <person name="de Groot N.N."/>
        </authorList>
    </citation>
    <scope>NUCLEOTIDE SEQUENCE [LARGE SCALE GENOMIC DNA]</scope>
    <source>
        <strain evidence="3 4">DSM 44637</strain>
    </source>
</reference>
<evidence type="ECO:0000313" key="5">
    <source>
        <dbReference type="Proteomes" id="UP000470404"/>
    </source>
</evidence>
<evidence type="ECO:0000313" key="2">
    <source>
        <dbReference type="EMBL" id="NEC54367.1"/>
    </source>
</evidence>
<keyword evidence="5" id="KW-1185">Reference proteome</keyword>
<proteinExistence type="predicted"/>
<sequence length="363" mass="38538">MDTHELRALLTDGPFVSVHFDESHDTEDAAKQLRLRLKEIEAALADQGADRPSVEAVLRAVEESPPPVGRAGRTVVAAHGSVLLDRRLAAPPPAQEARFSGLPYFLPAVSHLEEAPAHLVVLVDRTGADIEVHRPDGSVETETVRGREHPVHKVRGGGPAHRDIQSHAEQTARDNLSEVAGHIAKTAERVRPRAIVLAGEIQARTDLHERLPEPARSLAAEVDAGSRASGAGRAELDRAVHELLTGQRLRELDDLADRFRADAARESALAVSGLPAVTAALAEANVATLLVGESGEASVYTGSEPAQVGVAQSRLDALGVADPARRRADEALPYAAVAVGADVVVMDERLDLTDGFGALLRHP</sequence>
<dbReference type="OrthoDB" id="5179393at2"/>
<feature type="coiled-coil region" evidence="1">
    <location>
        <begin position="23"/>
        <end position="50"/>
    </location>
</feature>
<evidence type="ECO:0000313" key="3">
    <source>
        <dbReference type="EMBL" id="SFP62129.1"/>
    </source>
</evidence>
<keyword evidence="1" id="KW-0175">Coiled coil</keyword>
<protein>
    <recommendedName>
        <fullName evidence="6">Peptide chain release factor 1</fullName>
    </recommendedName>
</protein>
<dbReference type="Proteomes" id="UP000199137">
    <property type="component" value="Unassembled WGS sequence"/>
</dbReference>
<organism evidence="3 4">
    <name type="scientific">Amycolatopsis rubida</name>
    <dbReference type="NCBI Taxonomy" id="112413"/>
    <lineage>
        <taxon>Bacteria</taxon>
        <taxon>Bacillati</taxon>
        <taxon>Actinomycetota</taxon>
        <taxon>Actinomycetes</taxon>
        <taxon>Pseudonocardiales</taxon>
        <taxon>Pseudonocardiaceae</taxon>
        <taxon>Amycolatopsis</taxon>
    </lineage>
</organism>
<dbReference type="Proteomes" id="UP000470404">
    <property type="component" value="Unassembled WGS sequence"/>
</dbReference>
<accession>A0A1I5RU90</accession>
<dbReference type="EMBL" id="JAAGNC010000014">
    <property type="protein sequence ID" value="NEC54367.1"/>
    <property type="molecule type" value="Genomic_DNA"/>
</dbReference>
<gene>
    <name evidence="2" type="ORF">G3I59_01765</name>
    <name evidence="3" type="ORF">SAMN05421854_10675</name>
</gene>
<dbReference type="Pfam" id="PF18844">
    <property type="entry name" value="baeRF_family2"/>
    <property type="match status" value="1"/>
</dbReference>
<name>A0A1I5RU90_9PSEU</name>
<dbReference type="AlphaFoldDB" id="A0A1I5RU90"/>
<evidence type="ECO:0000313" key="4">
    <source>
        <dbReference type="Proteomes" id="UP000199137"/>
    </source>
</evidence>
<dbReference type="InterPro" id="IPR042226">
    <property type="entry name" value="eFR1_2_sf"/>
</dbReference>
<dbReference type="Gene3D" id="3.30.420.60">
    <property type="entry name" value="eRF1 domain 2"/>
    <property type="match status" value="1"/>
</dbReference>
<evidence type="ECO:0000256" key="1">
    <source>
        <dbReference type="SAM" id="Coils"/>
    </source>
</evidence>
<dbReference type="STRING" id="112413.SAMN05421854_10675"/>
<dbReference type="InterPro" id="IPR040701">
    <property type="entry name" value="Bact_RF_family2"/>
</dbReference>
<dbReference type="RefSeq" id="WP_067591991.1">
    <property type="nucleotide sequence ID" value="NZ_FOWC01000006.1"/>
</dbReference>